<dbReference type="RefSeq" id="WP_345234428.1">
    <property type="nucleotide sequence ID" value="NZ_BAABIQ010000043.1"/>
</dbReference>
<sequence length="254" mass="28814">MGLFNFKKKPTEKGTDRSVTTAKEGYYGDLEKTAVLATLFEVDRAARDEAWNNEFSTNVSDASFACGEPQIIQGPDGFPYFQLQIPTPNKPFQCYVVRHIVSDFILNRGIGIVINAQKAQPDWVFTYGDLVNFAVRGEFYTTSSPVQLPKEEVIQRQEKVLMGQPSEAFLPGPARLIIRQFLEKQGIRDTKIALMTRQYGDDVLQELVTNLTPKKVGQERFEALQSHLKWFLPRHYAMVATDEDGSLKNNFNPL</sequence>
<keyword evidence="2" id="KW-1185">Reference proteome</keyword>
<proteinExistence type="predicted"/>
<comment type="caution">
    <text evidence="1">The sequence shown here is derived from an EMBL/GenBank/DDBJ whole genome shotgun (WGS) entry which is preliminary data.</text>
</comment>
<name>A0ABP9C6G8_9SPHI</name>
<evidence type="ECO:0000313" key="2">
    <source>
        <dbReference type="Proteomes" id="UP001501411"/>
    </source>
</evidence>
<evidence type="ECO:0000313" key="1">
    <source>
        <dbReference type="EMBL" id="GAA4805289.1"/>
    </source>
</evidence>
<organism evidence="1 2">
    <name type="scientific">Olivibacter ginsenosidimutans</name>
    <dbReference type="NCBI Taxonomy" id="1176537"/>
    <lineage>
        <taxon>Bacteria</taxon>
        <taxon>Pseudomonadati</taxon>
        <taxon>Bacteroidota</taxon>
        <taxon>Sphingobacteriia</taxon>
        <taxon>Sphingobacteriales</taxon>
        <taxon>Sphingobacteriaceae</taxon>
        <taxon>Olivibacter</taxon>
    </lineage>
</organism>
<protein>
    <submittedName>
        <fullName evidence="1">Uncharacterized protein</fullName>
    </submittedName>
</protein>
<gene>
    <name evidence="1" type="ORF">GCM10023231_38080</name>
</gene>
<dbReference type="EMBL" id="BAABIQ010000043">
    <property type="protein sequence ID" value="GAA4805289.1"/>
    <property type="molecule type" value="Genomic_DNA"/>
</dbReference>
<dbReference type="Proteomes" id="UP001501411">
    <property type="component" value="Unassembled WGS sequence"/>
</dbReference>
<reference evidence="2" key="1">
    <citation type="journal article" date="2019" name="Int. J. Syst. Evol. Microbiol.">
        <title>The Global Catalogue of Microorganisms (GCM) 10K type strain sequencing project: providing services to taxonomists for standard genome sequencing and annotation.</title>
        <authorList>
            <consortium name="The Broad Institute Genomics Platform"/>
            <consortium name="The Broad Institute Genome Sequencing Center for Infectious Disease"/>
            <person name="Wu L."/>
            <person name="Ma J."/>
        </authorList>
    </citation>
    <scope>NUCLEOTIDE SEQUENCE [LARGE SCALE GENOMIC DNA]</scope>
    <source>
        <strain evidence="2">JCM 18200</strain>
    </source>
</reference>
<accession>A0ABP9C6G8</accession>